<dbReference type="EMBL" id="VWOJ01000003">
    <property type="protein sequence ID" value="KAA5802305.1"/>
    <property type="molecule type" value="Genomic_DNA"/>
</dbReference>
<feature type="domain" description="N-acetyltransferase" evidence="1">
    <location>
        <begin position="12"/>
        <end position="173"/>
    </location>
</feature>
<keyword evidence="2" id="KW-0808">Transferase</keyword>
<dbReference type="InterPro" id="IPR051531">
    <property type="entry name" value="N-acetyltransferase"/>
</dbReference>
<dbReference type="Pfam" id="PF13302">
    <property type="entry name" value="Acetyltransf_3"/>
    <property type="match status" value="1"/>
</dbReference>
<evidence type="ECO:0000259" key="1">
    <source>
        <dbReference type="PROSITE" id="PS51186"/>
    </source>
</evidence>
<dbReference type="InterPro" id="IPR000182">
    <property type="entry name" value="GNAT_dom"/>
</dbReference>
<accession>A0A5M6ZDB4</accession>
<dbReference type="Gene3D" id="3.40.630.30">
    <property type="match status" value="1"/>
</dbReference>
<dbReference type="PROSITE" id="PS51186">
    <property type="entry name" value="GNAT"/>
    <property type="match status" value="1"/>
</dbReference>
<dbReference type="PANTHER" id="PTHR43792">
    <property type="entry name" value="GNAT FAMILY, PUTATIVE (AFU_ORTHOLOGUE AFUA_3G00765)-RELATED-RELATED"/>
    <property type="match status" value="1"/>
</dbReference>
<proteinExistence type="predicted"/>
<dbReference type="RefSeq" id="WP_150023555.1">
    <property type="nucleotide sequence ID" value="NZ_VWOJ01000003.1"/>
</dbReference>
<evidence type="ECO:0000313" key="2">
    <source>
        <dbReference type="EMBL" id="KAA5802305.1"/>
    </source>
</evidence>
<evidence type="ECO:0000313" key="3">
    <source>
        <dbReference type="Proteomes" id="UP000325122"/>
    </source>
</evidence>
<dbReference type="GO" id="GO:0016747">
    <property type="term" value="F:acyltransferase activity, transferring groups other than amino-acyl groups"/>
    <property type="evidence" value="ECO:0007669"/>
    <property type="project" value="InterPro"/>
</dbReference>
<sequence length="187" mass="20695">MTASPVIETARLRLRVPQESDFAGFCALMSDPEAARHIGGTQPDAITWRNMAALMGHWQMRGYGFFSVEEKATGQWVGRVGPWNPHQWPAPEVGWSILRAHWGKGYGPEAAAAALDFVFDRLRWERVIHLIAKDNINSAAVARKLGSTNTGEVVPVPGFDGVFTEVWAQSRADWAANRAIFADVLRP</sequence>
<keyword evidence="3" id="KW-1185">Reference proteome</keyword>
<dbReference type="SUPFAM" id="SSF55729">
    <property type="entry name" value="Acyl-CoA N-acyltransferases (Nat)"/>
    <property type="match status" value="1"/>
</dbReference>
<dbReference type="PANTHER" id="PTHR43792:SF1">
    <property type="entry name" value="N-ACETYLTRANSFERASE DOMAIN-CONTAINING PROTEIN"/>
    <property type="match status" value="1"/>
</dbReference>
<reference evidence="2 3" key="1">
    <citation type="submission" date="2019-09" db="EMBL/GenBank/DDBJ databases">
        <authorList>
            <person name="Kevbrin V."/>
            <person name="Grouzdev D.S."/>
        </authorList>
    </citation>
    <scope>NUCLEOTIDE SEQUENCE [LARGE SCALE GENOMIC DNA]</scope>
    <source>
        <strain evidence="2 3">G-192</strain>
    </source>
</reference>
<organism evidence="2 3">
    <name type="scientific">Alkalicaulis satelles</name>
    <dbReference type="NCBI Taxonomy" id="2609175"/>
    <lineage>
        <taxon>Bacteria</taxon>
        <taxon>Pseudomonadati</taxon>
        <taxon>Pseudomonadota</taxon>
        <taxon>Alphaproteobacteria</taxon>
        <taxon>Maricaulales</taxon>
        <taxon>Maricaulaceae</taxon>
        <taxon>Alkalicaulis</taxon>
    </lineage>
</organism>
<gene>
    <name evidence="2" type="ORF">F1654_10775</name>
</gene>
<dbReference type="Proteomes" id="UP000325122">
    <property type="component" value="Unassembled WGS sequence"/>
</dbReference>
<comment type="caution">
    <text evidence="2">The sequence shown here is derived from an EMBL/GenBank/DDBJ whole genome shotgun (WGS) entry which is preliminary data.</text>
</comment>
<dbReference type="InterPro" id="IPR016181">
    <property type="entry name" value="Acyl_CoA_acyltransferase"/>
</dbReference>
<name>A0A5M6ZDB4_9PROT</name>
<protein>
    <submittedName>
        <fullName evidence="2">GNAT family N-acetyltransferase</fullName>
    </submittedName>
</protein>
<dbReference type="AlphaFoldDB" id="A0A5M6ZDB4"/>